<dbReference type="EMBL" id="CP043869">
    <property type="protein sequence ID" value="QEQ98165.1"/>
    <property type="molecule type" value="Genomic_DNA"/>
</dbReference>
<name>A0A5P1RFX4_9GAMM</name>
<dbReference type="Gene3D" id="3.30.700.10">
    <property type="entry name" value="Glycoprotein, Type 4 Pilin"/>
    <property type="match status" value="1"/>
</dbReference>
<dbReference type="PROSITE" id="PS00409">
    <property type="entry name" value="PROKAR_NTER_METHYL"/>
    <property type="match status" value="1"/>
</dbReference>
<dbReference type="AlphaFoldDB" id="A0A5P1RFX4"/>
<sequence>MFLNLRLQRGFSLVELVTVLALLGIISAVAFARLGDVSSFRSSVFQQQMLSYLRLAQRTAVAHQGSGAQLVIGRTSNTQWLLTLQFAGQTVSYPLEGRYRFSYAGSGASGMLTAGDSLTLVYQDTGDLVQLQTPTALPVNGSVTFAIEDARYLCTSPAGFSYDGACL</sequence>
<dbReference type="InterPro" id="IPR045584">
    <property type="entry name" value="Pilin-like"/>
</dbReference>
<dbReference type="SUPFAM" id="SSF54523">
    <property type="entry name" value="Pili subunits"/>
    <property type="match status" value="1"/>
</dbReference>
<dbReference type="Pfam" id="PF07963">
    <property type="entry name" value="N_methyl"/>
    <property type="match status" value="1"/>
</dbReference>
<dbReference type="KEGG" id="ncu:F0U83_16400"/>
<dbReference type="NCBIfam" id="TIGR02532">
    <property type="entry name" value="IV_pilin_GFxxxE"/>
    <property type="match status" value="1"/>
</dbReference>
<reference evidence="1 2" key="1">
    <citation type="journal article" date="2019" name="Biochem. Eng. J.">
        <title>Metabolic engineering of the marine bacteria Neptunomonas concharum for the production of acetoin and meso-2,3-butanediol from acetate.</title>
        <authorList>
            <person name="Li W."/>
            <person name="Pu N."/>
            <person name="Liu C.-X."/>
            <person name="Yuan Q.-P."/>
            <person name="Li Z.-J."/>
        </authorList>
    </citation>
    <scope>NUCLEOTIDE SEQUENCE [LARGE SCALE GENOMIC DNA]</scope>
    <source>
        <strain evidence="1 2">JCM17730</strain>
    </source>
</reference>
<dbReference type="InterPro" id="IPR012902">
    <property type="entry name" value="N_methyl_site"/>
</dbReference>
<evidence type="ECO:0000313" key="2">
    <source>
        <dbReference type="Proteomes" id="UP000324760"/>
    </source>
</evidence>
<protein>
    <submittedName>
        <fullName evidence="1">Type II secretion system protein</fullName>
    </submittedName>
</protein>
<evidence type="ECO:0000313" key="1">
    <source>
        <dbReference type="EMBL" id="QEQ98165.1"/>
    </source>
</evidence>
<keyword evidence="2" id="KW-1185">Reference proteome</keyword>
<proteinExistence type="predicted"/>
<accession>A0A5P1RFX4</accession>
<dbReference type="RefSeq" id="WP_138988017.1">
    <property type="nucleotide sequence ID" value="NZ_CP043869.1"/>
</dbReference>
<dbReference type="OrthoDB" id="6121529at2"/>
<organism evidence="1 2">
    <name type="scientific">Neptunomonas concharum</name>
    <dbReference type="NCBI Taxonomy" id="1031538"/>
    <lineage>
        <taxon>Bacteria</taxon>
        <taxon>Pseudomonadati</taxon>
        <taxon>Pseudomonadota</taxon>
        <taxon>Gammaproteobacteria</taxon>
        <taxon>Oceanospirillales</taxon>
        <taxon>Oceanospirillaceae</taxon>
        <taxon>Neptunomonas</taxon>
    </lineage>
</organism>
<gene>
    <name evidence="1" type="ORF">F0U83_16400</name>
</gene>
<dbReference type="Proteomes" id="UP000324760">
    <property type="component" value="Chromosome"/>
</dbReference>